<evidence type="ECO:0000313" key="1">
    <source>
        <dbReference type="EMBL" id="EPB66857.1"/>
    </source>
</evidence>
<name>A0A0D6LGU0_9BILA</name>
<evidence type="ECO:0000313" key="2">
    <source>
        <dbReference type="Proteomes" id="UP000054495"/>
    </source>
</evidence>
<dbReference type="AlphaFoldDB" id="A0A0D6LGU0"/>
<dbReference type="InterPro" id="IPR011009">
    <property type="entry name" value="Kinase-like_dom_sf"/>
</dbReference>
<keyword evidence="2" id="KW-1185">Reference proteome</keyword>
<organism evidence="1 2">
    <name type="scientific">Ancylostoma ceylanicum</name>
    <dbReference type="NCBI Taxonomy" id="53326"/>
    <lineage>
        <taxon>Eukaryota</taxon>
        <taxon>Metazoa</taxon>
        <taxon>Ecdysozoa</taxon>
        <taxon>Nematoda</taxon>
        <taxon>Chromadorea</taxon>
        <taxon>Rhabditida</taxon>
        <taxon>Rhabditina</taxon>
        <taxon>Rhabditomorpha</taxon>
        <taxon>Strongyloidea</taxon>
        <taxon>Ancylostomatidae</taxon>
        <taxon>Ancylostomatinae</taxon>
        <taxon>Ancylostoma</taxon>
    </lineage>
</organism>
<dbReference type="EMBL" id="KE125889">
    <property type="protein sequence ID" value="EPB66857.1"/>
    <property type="molecule type" value="Genomic_DNA"/>
</dbReference>
<protein>
    <submittedName>
        <fullName evidence="1">Uncharacterized protein</fullName>
    </submittedName>
</protein>
<gene>
    <name evidence="1" type="ORF">ANCCEY_14051</name>
</gene>
<dbReference type="Proteomes" id="UP000054495">
    <property type="component" value="Unassembled WGS sequence"/>
</dbReference>
<accession>A0A0D6LGU0</accession>
<proteinExistence type="predicted"/>
<sequence length="147" mass="16227">MIDEAAAARFPTSVIRSDKEHYKRSTRSLCSPIGQKAIGASGSDLLREITFSTPGIAPIGVENIATKKVAALKAESNDIEGGSALKLEMTVMRSITADGEKPHVPMVFHAAKHKRFCYMIMTLLGENLKELKLNCRKEYMTAKTWTR</sequence>
<reference evidence="1 2" key="1">
    <citation type="submission" date="2013-05" db="EMBL/GenBank/DDBJ databases">
        <title>Draft genome of the parasitic nematode Anyclostoma ceylanicum.</title>
        <authorList>
            <person name="Mitreva M."/>
        </authorList>
    </citation>
    <scope>NUCLEOTIDE SEQUENCE [LARGE SCALE GENOMIC DNA]</scope>
</reference>
<dbReference type="Gene3D" id="3.30.200.20">
    <property type="entry name" value="Phosphorylase Kinase, domain 1"/>
    <property type="match status" value="1"/>
</dbReference>
<feature type="non-terminal residue" evidence="1">
    <location>
        <position position="147"/>
    </location>
</feature>
<dbReference type="SUPFAM" id="SSF56112">
    <property type="entry name" value="Protein kinase-like (PK-like)"/>
    <property type="match status" value="1"/>
</dbReference>